<name>A0A396YNM7_9LEPT</name>
<comment type="caution">
    <text evidence="1">The sequence shown here is derived from an EMBL/GenBank/DDBJ whole genome shotgun (WGS) entry which is preliminary data.</text>
</comment>
<proteinExistence type="predicted"/>
<dbReference type="Proteomes" id="UP000265798">
    <property type="component" value="Unassembled WGS sequence"/>
</dbReference>
<accession>A0A396YNM7</accession>
<evidence type="ECO:0000313" key="2">
    <source>
        <dbReference type="Proteomes" id="UP000265798"/>
    </source>
</evidence>
<organism evidence="1 2">
    <name type="scientific">Leptospira stimsonii</name>
    <dbReference type="NCBI Taxonomy" id="2202203"/>
    <lineage>
        <taxon>Bacteria</taxon>
        <taxon>Pseudomonadati</taxon>
        <taxon>Spirochaetota</taxon>
        <taxon>Spirochaetia</taxon>
        <taxon>Leptospirales</taxon>
        <taxon>Leptospiraceae</taxon>
        <taxon>Leptospira</taxon>
    </lineage>
</organism>
<evidence type="ECO:0000313" key="1">
    <source>
        <dbReference type="EMBL" id="RHX84731.1"/>
    </source>
</evidence>
<dbReference type="EMBL" id="QHCT01000011">
    <property type="protein sequence ID" value="RHX84731.1"/>
    <property type="molecule type" value="Genomic_DNA"/>
</dbReference>
<dbReference type="AlphaFoldDB" id="A0A396YNM7"/>
<dbReference type="RefSeq" id="WP_118970700.1">
    <property type="nucleotide sequence ID" value="NZ_QHCT01000011.1"/>
</dbReference>
<reference evidence="2" key="1">
    <citation type="submission" date="2018-05" db="EMBL/GenBank/DDBJ databases">
        <title>Leptospira yasudae sp. nov. and Leptospira stimsonii sp. nov., two pathogenic species of the genus Leptospira isolated from environmental sources.</title>
        <authorList>
            <person name="Casanovas-Massana A."/>
            <person name="Hamond C."/>
            <person name="Santos L.A."/>
            <person name="Hacker K.P."/>
            <person name="Balassiano I."/>
            <person name="Medeiros M.A."/>
            <person name="Reis M.G."/>
            <person name="Ko A.I."/>
            <person name="Wunder E.A."/>
        </authorList>
    </citation>
    <scope>NUCLEOTIDE SEQUENCE [LARGE SCALE GENOMIC DNA]</scope>
    <source>
        <strain evidence="2">Yale</strain>
    </source>
</reference>
<sequence>MRKSRLAFYEFYTEKAKDMFGEAKGSFLFDSRLSKIEVGILSLALLMKSKKEIKIQDVSDRTLDSPAFVFRYIQRLQRFGYVEINRSFEICQEQIRIVCSFYSVDIDSDLAVA</sequence>
<gene>
    <name evidence="1" type="ORF">DLM75_22210</name>
</gene>
<protein>
    <recommendedName>
        <fullName evidence="3">MarR family transcriptional regulator</fullName>
    </recommendedName>
</protein>
<evidence type="ECO:0008006" key="3">
    <source>
        <dbReference type="Google" id="ProtNLM"/>
    </source>
</evidence>